<dbReference type="Proteomes" id="UP000523196">
    <property type="component" value="Unassembled WGS sequence"/>
</dbReference>
<sequence>MTAETRFMTTAEYAQHRGCSDSYVRRMRRDGRLKLAPDGKRIDVAASDALLAETTDPVRGGDRTRDAHDATPGDDVPTATVAPLHDRVDLREAMRRERLAKAREAELRLGELSGALTRTHDVRRDTFTLARQAMERLRRMGSKLRLKLAAESDPHACEQLINDEVARISEEMQKAAQALAQKRAMPTEDAA</sequence>
<proteinExistence type="predicted"/>
<reference evidence="2 3" key="1">
    <citation type="submission" date="2020-08" db="EMBL/GenBank/DDBJ databases">
        <authorList>
            <person name="Xu S."/>
            <person name="Li A."/>
        </authorList>
    </citation>
    <scope>NUCLEOTIDE SEQUENCE [LARGE SCALE GENOMIC DNA]</scope>
    <source>
        <strain evidence="2 3">119BY6-57</strain>
    </source>
</reference>
<organism evidence="2 3">
    <name type="scientific">Marilutibacter spongiae</name>
    <dbReference type="NCBI Taxonomy" id="2025720"/>
    <lineage>
        <taxon>Bacteria</taxon>
        <taxon>Pseudomonadati</taxon>
        <taxon>Pseudomonadota</taxon>
        <taxon>Gammaproteobacteria</taxon>
        <taxon>Lysobacterales</taxon>
        <taxon>Lysobacteraceae</taxon>
        <taxon>Marilutibacter</taxon>
    </lineage>
</organism>
<comment type="caution">
    <text evidence="2">The sequence shown here is derived from an EMBL/GenBank/DDBJ whole genome shotgun (WGS) entry which is preliminary data.</text>
</comment>
<evidence type="ECO:0000313" key="2">
    <source>
        <dbReference type="EMBL" id="MBB1061897.1"/>
    </source>
</evidence>
<feature type="region of interest" description="Disordered" evidence="1">
    <location>
        <begin position="53"/>
        <end position="77"/>
    </location>
</feature>
<protein>
    <recommendedName>
        <fullName evidence="4">Terminase small subunit</fullName>
    </recommendedName>
</protein>
<evidence type="ECO:0008006" key="4">
    <source>
        <dbReference type="Google" id="ProtNLM"/>
    </source>
</evidence>
<dbReference type="EMBL" id="JACHTF010000020">
    <property type="protein sequence ID" value="MBB1061897.1"/>
    <property type="molecule type" value="Genomic_DNA"/>
</dbReference>
<feature type="compositionally biased region" description="Basic and acidic residues" evidence="1">
    <location>
        <begin position="59"/>
        <end position="71"/>
    </location>
</feature>
<dbReference type="AlphaFoldDB" id="A0A7W3TP39"/>
<evidence type="ECO:0000256" key="1">
    <source>
        <dbReference type="SAM" id="MobiDB-lite"/>
    </source>
</evidence>
<evidence type="ECO:0000313" key="3">
    <source>
        <dbReference type="Proteomes" id="UP000523196"/>
    </source>
</evidence>
<name>A0A7W3TP39_9GAMM</name>
<dbReference type="RefSeq" id="WP_182688663.1">
    <property type="nucleotide sequence ID" value="NZ_JACHTF010000020.1"/>
</dbReference>
<gene>
    <name evidence="2" type="ORF">H4F98_15080</name>
</gene>
<keyword evidence="3" id="KW-1185">Reference proteome</keyword>
<accession>A0A7W3TP39</accession>